<accession>A0ABP4TYK3</accession>
<evidence type="ECO:0000313" key="3">
    <source>
        <dbReference type="EMBL" id="GAA1695887.1"/>
    </source>
</evidence>
<proteinExistence type="predicted"/>
<dbReference type="RefSeq" id="WP_344313037.1">
    <property type="nucleotide sequence ID" value="NZ_BAAANY010000020.1"/>
</dbReference>
<dbReference type="InterPro" id="IPR007329">
    <property type="entry name" value="FMN-bd"/>
</dbReference>
<name>A0ABP4TYK3_9ACTN</name>
<dbReference type="SMART" id="SM00900">
    <property type="entry name" value="FMN_bind"/>
    <property type="match status" value="1"/>
</dbReference>
<evidence type="ECO:0000259" key="2">
    <source>
        <dbReference type="SMART" id="SM00900"/>
    </source>
</evidence>
<feature type="domain" description="FMN-binding" evidence="2">
    <location>
        <begin position="65"/>
        <end position="142"/>
    </location>
</feature>
<dbReference type="Proteomes" id="UP001500618">
    <property type="component" value="Unassembled WGS sequence"/>
</dbReference>
<dbReference type="EMBL" id="BAAANY010000020">
    <property type="protein sequence ID" value="GAA1695887.1"/>
    <property type="molecule type" value="Genomic_DNA"/>
</dbReference>
<dbReference type="Pfam" id="PF04205">
    <property type="entry name" value="FMN_bind"/>
    <property type="match status" value="1"/>
</dbReference>
<protein>
    <submittedName>
        <fullName evidence="3">FMN-binding protein</fullName>
    </submittedName>
</protein>
<reference evidence="4" key="1">
    <citation type="journal article" date="2019" name="Int. J. Syst. Evol. Microbiol.">
        <title>The Global Catalogue of Microorganisms (GCM) 10K type strain sequencing project: providing services to taxonomists for standard genome sequencing and annotation.</title>
        <authorList>
            <consortium name="The Broad Institute Genomics Platform"/>
            <consortium name="The Broad Institute Genome Sequencing Center for Infectious Disease"/>
            <person name="Wu L."/>
            <person name="Ma J."/>
        </authorList>
    </citation>
    <scope>NUCLEOTIDE SEQUENCE [LARGE SCALE GENOMIC DNA]</scope>
    <source>
        <strain evidence="4">JCM 14718</strain>
    </source>
</reference>
<feature type="region of interest" description="Disordered" evidence="1">
    <location>
        <begin position="32"/>
        <end position="56"/>
    </location>
</feature>
<sequence length="145" mass="14532">MRRIVVALAATVSGLVLLFSYYTSTNQTRAAPAATAPPAPAGTPEPAGSTGTAGGTYTGSVVQTRYGPVQVRITVSGGRIGAAQAVQVPTDNARDAEINASAVPVLNQEVVSAQSAKIDAVSGATYTSQGYISSLQAAIDAAHLS</sequence>
<evidence type="ECO:0000256" key="1">
    <source>
        <dbReference type="SAM" id="MobiDB-lite"/>
    </source>
</evidence>
<gene>
    <name evidence="3" type="ORF">GCM10009765_51400</name>
</gene>
<dbReference type="Gene3D" id="3.90.1010.20">
    <property type="match status" value="1"/>
</dbReference>
<keyword evidence="4" id="KW-1185">Reference proteome</keyword>
<comment type="caution">
    <text evidence="3">The sequence shown here is derived from an EMBL/GenBank/DDBJ whole genome shotgun (WGS) entry which is preliminary data.</text>
</comment>
<evidence type="ECO:0000313" key="4">
    <source>
        <dbReference type="Proteomes" id="UP001500618"/>
    </source>
</evidence>
<organism evidence="3 4">
    <name type="scientific">Fodinicola feengrottensis</name>
    <dbReference type="NCBI Taxonomy" id="435914"/>
    <lineage>
        <taxon>Bacteria</taxon>
        <taxon>Bacillati</taxon>
        <taxon>Actinomycetota</taxon>
        <taxon>Actinomycetes</taxon>
        <taxon>Mycobacteriales</taxon>
        <taxon>Fodinicola</taxon>
    </lineage>
</organism>